<dbReference type="OrthoDB" id="9807864at2"/>
<dbReference type="eggNOG" id="COG1018">
    <property type="taxonomic scope" value="Bacteria"/>
</dbReference>
<accession>H9UH04</accession>
<dbReference type="InterPro" id="IPR008333">
    <property type="entry name" value="Cbr1-like_FAD-bd_dom"/>
</dbReference>
<dbReference type="Gene3D" id="2.40.30.10">
    <property type="entry name" value="Translation factors"/>
    <property type="match status" value="1"/>
</dbReference>
<gene>
    <name evidence="2" type="ordered locus">Spiaf_0697</name>
</gene>
<organism evidence="2 3">
    <name type="scientific">Spirochaeta africana (strain ATCC 700263 / DSM 8902 / Z-7692)</name>
    <dbReference type="NCBI Taxonomy" id="889378"/>
    <lineage>
        <taxon>Bacteria</taxon>
        <taxon>Pseudomonadati</taxon>
        <taxon>Spirochaetota</taxon>
        <taxon>Spirochaetia</taxon>
        <taxon>Spirochaetales</taxon>
        <taxon>Spirochaetaceae</taxon>
        <taxon>Spirochaeta</taxon>
    </lineage>
</organism>
<sequence length="218" mass="25018">MKQTRQLFTVLGVRDLTDSTYVLRLQWSGPEIIPGQRMALGIPGLDERRWYSVYSRPNPHEVEFLIREVPGGLLSRAFRRSQPGDNLEVIGPKGHFVIDPATLDSTTYLFIATGTGVAPFHAFVQAYPDLNYILLHGVRYMEERYDMQDYHAERYIACVSGESGGDFHGRVTDYIEQMDVPPTHKIYLCGNQQMIYQVYYNLISRDHPKDGFAAEVYF</sequence>
<dbReference type="PATRIC" id="fig|889378.3.peg.707"/>
<dbReference type="InterPro" id="IPR001433">
    <property type="entry name" value="OxRdtase_FAD/NAD-bd"/>
</dbReference>
<evidence type="ECO:0000313" key="2">
    <source>
        <dbReference type="EMBL" id="AFG36797.1"/>
    </source>
</evidence>
<dbReference type="Proteomes" id="UP000007383">
    <property type="component" value="Chromosome"/>
</dbReference>
<feature type="domain" description="FAD-binding FR-type" evidence="1">
    <location>
        <begin position="3"/>
        <end position="99"/>
    </location>
</feature>
<keyword evidence="3" id="KW-1185">Reference proteome</keyword>
<evidence type="ECO:0000259" key="1">
    <source>
        <dbReference type="PROSITE" id="PS51384"/>
    </source>
</evidence>
<dbReference type="RefSeq" id="WP_014454794.1">
    <property type="nucleotide sequence ID" value="NC_017098.1"/>
</dbReference>
<proteinExistence type="predicted"/>
<dbReference type="InterPro" id="IPR017927">
    <property type="entry name" value="FAD-bd_FR_type"/>
</dbReference>
<reference evidence="3" key="1">
    <citation type="journal article" date="2013" name="Stand. Genomic Sci.">
        <title>Complete genome sequence of the halophilic bacterium Spirochaeta africana type strain (Z-7692(T)) from the alkaline Lake Magadi in the East African Rift.</title>
        <authorList>
            <person name="Liolos K."/>
            <person name="Abt B."/>
            <person name="Scheuner C."/>
            <person name="Teshima H."/>
            <person name="Held B."/>
            <person name="Lapidus A."/>
            <person name="Nolan M."/>
            <person name="Lucas S."/>
            <person name="Deshpande S."/>
            <person name="Cheng J.F."/>
            <person name="Tapia R."/>
            <person name="Goodwin L.A."/>
            <person name="Pitluck S."/>
            <person name="Pagani I."/>
            <person name="Ivanova N."/>
            <person name="Mavromatis K."/>
            <person name="Mikhailova N."/>
            <person name="Huntemann M."/>
            <person name="Pati A."/>
            <person name="Chen A."/>
            <person name="Palaniappan K."/>
            <person name="Land M."/>
            <person name="Rohde M."/>
            <person name="Tindall B.J."/>
            <person name="Detter J.C."/>
            <person name="Goker M."/>
            <person name="Bristow J."/>
            <person name="Eisen J.A."/>
            <person name="Markowitz V."/>
            <person name="Hugenholtz P."/>
            <person name="Woyke T."/>
            <person name="Klenk H.P."/>
            <person name="Kyrpides N.C."/>
        </authorList>
    </citation>
    <scope>NUCLEOTIDE SEQUENCE</scope>
    <source>
        <strain evidence="3">ATCC 700263 / DSM 8902 / Z-7692</strain>
    </source>
</reference>
<dbReference type="PROSITE" id="PS51384">
    <property type="entry name" value="FAD_FR"/>
    <property type="match status" value="1"/>
</dbReference>
<dbReference type="KEGG" id="sfc:Spiaf_0697"/>
<evidence type="ECO:0000313" key="3">
    <source>
        <dbReference type="Proteomes" id="UP000007383"/>
    </source>
</evidence>
<dbReference type="HOGENOM" id="CLU_003827_3_1_12"/>
<dbReference type="SUPFAM" id="SSF52343">
    <property type="entry name" value="Ferredoxin reductase-like, C-terminal NADP-linked domain"/>
    <property type="match status" value="1"/>
</dbReference>
<dbReference type="SUPFAM" id="SSF63380">
    <property type="entry name" value="Riboflavin synthase domain-like"/>
    <property type="match status" value="1"/>
</dbReference>
<dbReference type="PANTHER" id="PTHR47354:SF5">
    <property type="entry name" value="PROTEIN RFBI"/>
    <property type="match status" value="1"/>
</dbReference>
<dbReference type="GO" id="GO:0016491">
    <property type="term" value="F:oxidoreductase activity"/>
    <property type="evidence" value="ECO:0007669"/>
    <property type="project" value="InterPro"/>
</dbReference>
<dbReference type="InterPro" id="IPR050415">
    <property type="entry name" value="MRET"/>
</dbReference>
<dbReference type="InterPro" id="IPR039261">
    <property type="entry name" value="FNR_nucleotide-bd"/>
</dbReference>
<dbReference type="InterPro" id="IPR017938">
    <property type="entry name" value="Riboflavin_synthase-like_b-brl"/>
</dbReference>
<protein>
    <submittedName>
        <fullName evidence="2">2-polyprenylphenol hydroxylase-like oxidoreductase</fullName>
    </submittedName>
</protein>
<dbReference type="EMBL" id="CP003282">
    <property type="protein sequence ID" value="AFG36797.1"/>
    <property type="molecule type" value="Genomic_DNA"/>
</dbReference>
<dbReference type="PANTHER" id="PTHR47354">
    <property type="entry name" value="NADH OXIDOREDUCTASE HCR"/>
    <property type="match status" value="1"/>
</dbReference>
<dbReference type="Gene3D" id="3.40.50.80">
    <property type="entry name" value="Nucleotide-binding domain of ferredoxin-NADP reductase (FNR) module"/>
    <property type="match status" value="1"/>
</dbReference>
<dbReference type="Pfam" id="PF00970">
    <property type="entry name" value="FAD_binding_6"/>
    <property type="match status" value="1"/>
</dbReference>
<name>H9UH04_SPIAZ</name>
<dbReference type="AlphaFoldDB" id="H9UH04"/>
<dbReference type="Pfam" id="PF00175">
    <property type="entry name" value="NAD_binding_1"/>
    <property type="match status" value="1"/>
</dbReference>
<dbReference type="STRING" id="889378.Spiaf_0697"/>